<reference evidence="2 3" key="1">
    <citation type="submission" date="2018-03" db="EMBL/GenBank/DDBJ databases">
        <title>Lachnoclostridium SNUG30386 gen.nov., sp.nov., isolated from human faeces.</title>
        <authorList>
            <person name="Seo B."/>
            <person name="Jeon K."/>
            <person name="Ko G."/>
        </authorList>
    </citation>
    <scope>NUCLEOTIDE SEQUENCE [LARGE SCALE GENOMIC DNA]</scope>
    <source>
        <strain evidence="2 3">SNUG30386</strain>
    </source>
</reference>
<feature type="transmembrane region" description="Helical" evidence="1">
    <location>
        <begin position="20"/>
        <end position="40"/>
    </location>
</feature>
<evidence type="ECO:0000256" key="1">
    <source>
        <dbReference type="SAM" id="Phobius"/>
    </source>
</evidence>
<dbReference type="RefSeq" id="WP_106999883.1">
    <property type="nucleotide sequence ID" value="NZ_JAQDZI010000001.1"/>
</dbReference>
<dbReference type="Pfam" id="PF16316">
    <property type="entry name" value="DUF4956"/>
    <property type="match status" value="1"/>
</dbReference>
<keyword evidence="3" id="KW-1185">Reference proteome</keyword>
<comment type="caution">
    <text evidence="2">The sequence shown here is derived from an EMBL/GenBank/DDBJ whole genome shotgun (WGS) entry which is preliminary data.</text>
</comment>
<gene>
    <name evidence="2" type="ORF">C7U56_01625</name>
</gene>
<dbReference type="Proteomes" id="UP000241048">
    <property type="component" value="Unassembled WGS sequence"/>
</dbReference>
<protein>
    <submittedName>
        <fullName evidence="2">DUF4956 domain-containing protein</fullName>
    </submittedName>
</protein>
<keyword evidence="1" id="KW-0812">Transmembrane</keyword>
<evidence type="ECO:0000313" key="2">
    <source>
        <dbReference type="EMBL" id="PST38681.1"/>
    </source>
</evidence>
<accession>A0A2T3FTU9</accession>
<dbReference type="EMBL" id="PYLO01000001">
    <property type="protein sequence ID" value="PST38681.1"/>
    <property type="molecule type" value="Genomic_DNA"/>
</dbReference>
<keyword evidence="1" id="KW-1133">Transmembrane helix</keyword>
<sequence>MKETIYNLLAQQGDMTWQQIIMHILVSAVIGLFIFISYVISHKGTIYSKKFGVTLIVLTVMTGTVMTVIGNNIALSLGMVGALSIVRFRTAIKDSRDTVYIFWTIIVGICCGVGDYLVAAVGSSAIFLIFLIMGAIRSDNHMLLIIRAKRSRCENIESQVFRYFGTGVVLRVKNTTEENAEYIYELSRKILEKVQKQYPALTDDFYNLGQIESVNIVAQSDEIYN</sequence>
<name>A0A2T3FTU9_9CLOT</name>
<proteinExistence type="predicted"/>
<dbReference type="InterPro" id="IPR032531">
    <property type="entry name" value="DUF4956"/>
</dbReference>
<feature type="transmembrane region" description="Helical" evidence="1">
    <location>
        <begin position="52"/>
        <end position="80"/>
    </location>
</feature>
<dbReference type="AlphaFoldDB" id="A0A2T3FTU9"/>
<keyword evidence="1" id="KW-0472">Membrane</keyword>
<feature type="transmembrane region" description="Helical" evidence="1">
    <location>
        <begin position="100"/>
        <end position="133"/>
    </location>
</feature>
<evidence type="ECO:0000313" key="3">
    <source>
        <dbReference type="Proteomes" id="UP000241048"/>
    </source>
</evidence>
<organism evidence="2 3">
    <name type="scientific">Clostridium fessum</name>
    <dbReference type="NCBI Taxonomy" id="2126740"/>
    <lineage>
        <taxon>Bacteria</taxon>
        <taxon>Bacillati</taxon>
        <taxon>Bacillota</taxon>
        <taxon>Clostridia</taxon>
        <taxon>Eubacteriales</taxon>
        <taxon>Clostridiaceae</taxon>
        <taxon>Clostridium</taxon>
    </lineage>
</organism>